<dbReference type="Pfam" id="PF00581">
    <property type="entry name" value="Rhodanese"/>
    <property type="match status" value="1"/>
</dbReference>
<dbReference type="PANTHER" id="PTHR43429">
    <property type="entry name" value="PYRIDINE NUCLEOTIDE-DISULFIDE OXIDOREDUCTASE DOMAIN-CONTAINING"/>
    <property type="match status" value="1"/>
</dbReference>
<proteinExistence type="inferred from homology"/>
<comment type="caution">
    <text evidence="8">The sequence shown here is derived from an EMBL/GenBank/DDBJ whole genome shotgun (WGS) entry which is preliminary data.</text>
</comment>
<dbReference type="InterPro" id="IPR023753">
    <property type="entry name" value="FAD/NAD-binding_dom"/>
</dbReference>
<dbReference type="Proteomes" id="UP001302321">
    <property type="component" value="Unassembled WGS sequence"/>
</dbReference>
<dbReference type="AlphaFoldDB" id="A0AAN6VZY8"/>
<dbReference type="PRINTS" id="PR00411">
    <property type="entry name" value="PNDRDTASEI"/>
</dbReference>
<dbReference type="InterPro" id="IPR016156">
    <property type="entry name" value="FAD/NAD-linked_Rdtase_dimer_sf"/>
</dbReference>
<keyword evidence="5" id="KW-0560">Oxidoreductase</keyword>
<evidence type="ECO:0000256" key="3">
    <source>
        <dbReference type="ARBA" id="ARBA00022630"/>
    </source>
</evidence>
<keyword evidence="6" id="KW-0676">Redox-active center</keyword>
<reference evidence="8" key="2">
    <citation type="submission" date="2023-05" db="EMBL/GenBank/DDBJ databases">
        <authorList>
            <consortium name="Lawrence Berkeley National Laboratory"/>
            <person name="Steindorff A."/>
            <person name="Hensen N."/>
            <person name="Bonometti L."/>
            <person name="Westerberg I."/>
            <person name="Brannstrom I.O."/>
            <person name="Guillou S."/>
            <person name="Cros-Aarteil S."/>
            <person name="Calhoun S."/>
            <person name="Haridas S."/>
            <person name="Kuo A."/>
            <person name="Mondo S."/>
            <person name="Pangilinan J."/>
            <person name="Riley R."/>
            <person name="Labutti K."/>
            <person name="Andreopoulos B."/>
            <person name="Lipzen A."/>
            <person name="Chen C."/>
            <person name="Yanf M."/>
            <person name="Daum C."/>
            <person name="Ng V."/>
            <person name="Clum A."/>
            <person name="Ohm R."/>
            <person name="Martin F."/>
            <person name="Silar P."/>
            <person name="Natvig D."/>
            <person name="Lalanne C."/>
            <person name="Gautier V."/>
            <person name="Ament-Velasquez S.L."/>
            <person name="Kruys A."/>
            <person name="Hutchinson M.I."/>
            <person name="Powell A.J."/>
            <person name="Barry K."/>
            <person name="Miller A.N."/>
            <person name="Grigoriev I.V."/>
            <person name="Debuchy R."/>
            <person name="Gladieux P."/>
            <person name="Thoren M.H."/>
            <person name="Johannesson H."/>
        </authorList>
    </citation>
    <scope>NUCLEOTIDE SEQUENCE</scope>
    <source>
        <strain evidence="8">CBS 892.96</strain>
    </source>
</reference>
<dbReference type="InterPro" id="IPR036188">
    <property type="entry name" value="FAD/NAD-bd_sf"/>
</dbReference>
<dbReference type="InterPro" id="IPR001763">
    <property type="entry name" value="Rhodanese-like_dom"/>
</dbReference>
<dbReference type="Pfam" id="PF07992">
    <property type="entry name" value="Pyr_redox_2"/>
    <property type="match status" value="1"/>
</dbReference>
<gene>
    <name evidence="8" type="ORF">QBC36DRAFT_367727</name>
</gene>
<dbReference type="SUPFAM" id="SSF52821">
    <property type="entry name" value="Rhodanese/Cell cycle control phosphatase"/>
    <property type="match status" value="1"/>
</dbReference>
<dbReference type="SUPFAM" id="SSF55424">
    <property type="entry name" value="FAD/NAD-linked reductases, dimerisation (C-terminal) domain"/>
    <property type="match status" value="1"/>
</dbReference>
<evidence type="ECO:0000313" key="9">
    <source>
        <dbReference type="Proteomes" id="UP001302321"/>
    </source>
</evidence>
<evidence type="ECO:0000256" key="2">
    <source>
        <dbReference type="ARBA" id="ARBA00009130"/>
    </source>
</evidence>
<dbReference type="Pfam" id="PF02852">
    <property type="entry name" value="Pyr_redox_dim"/>
    <property type="match status" value="1"/>
</dbReference>
<dbReference type="PRINTS" id="PR00368">
    <property type="entry name" value="FADPNR"/>
</dbReference>
<comment type="cofactor">
    <cofactor evidence="1">
        <name>FAD</name>
        <dbReference type="ChEBI" id="CHEBI:57692"/>
    </cofactor>
</comment>
<dbReference type="PANTHER" id="PTHR43429:SF1">
    <property type="entry name" value="NAD(P)H SULFUR OXIDOREDUCTASE (COA-DEPENDENT)"/>
    <property type="match status" value="1"/>
</dbReference>
<evidence type="ECO:0000256" key="4">
    <source>
        <dbReference type="ARBA" id="ARBA00022827"/>
    </source>
</evidence>
<keyword evidence="4" id="KW-0274">FAD</keyword>
<dbReference type="SUPFAM" id="SSF51905">
    <property type="entry name" value="FAD/NAD(P)-binding domain"/>
    <property type="match status" value="1"/>
</dbReference>
<dbReference type="EMBL" id="MU866620">
    <property type="protein sequence ID" value="KAK4171182.1"/>
    <property type="molecule type" value="Genomic_DNA"/>
</dbReference>
<evidence type="ECO:0000256" key="6">
    <source>
        <dbReference type="ARBA" id="ARBA00023284"/>
    </source>
</evidence>
<dbReference type="InterPro" id="IPR004099">
    <property type="entry name" value="Pyr_nucl-diS_OxRdtase_dimer"/>
</dbReference>
<reference evidence="8" key="1">
    <citation type="journal article" date="2023" name="Mol. Phylogenet. Evol.">
        <title>Genome-scale phylogeny and comparative genomics of the fungal order Sordariales.</title>
        <authorList>
            <person name="Hensen N."/>
            <person name="Bonometti L."/>
            <person name="Westerberg I."/>
            <person name="Brannstrom I.O."/>
            <person name="Guillou S."/>
            <person name="Cros-Aarteil S."/>
            <person name="Calhoun S."/>
            <person name="Haridas S."/>
            <person name="Kuo A."/>
            <person name="Mondo S."/>
            <person name="Pangilinan J."/>
            <person name="Riley R."/>
            <person name="LaButti K."/>
            <person name="Andreopoulos B."/>
            <person name="Lipzen A."/>
            <person name="Chen C."/>
            <person name="Yan M."/>
            <person name="Daum C."/>
            <person name="Ng V."/>
            <person name="Clum A."/>
            <person name="Steindorff A."/>
            <person name="Ohm R.A."/>
            <person name="Martin F."/>
            <person name="Silar P."/>
            <person name="Natvig D.O."/>
            <person name="Lalanne C."/>
            <person name="Gautier V."/>
            <person name="Ament-Velasquez S.L."/>
            <person name="Kruys A."/>
            <person name="Hutchinson M.I."/>
            <person name="Powell A.J."/>
            <person name="Barry K."/>
            <person name="Miller A.N."/>
            <person name="Grigoriev I.V."/>
            <person name="Debuchy R."/>
            <person name="Gladieux P."/>
            <person name="Hiltunen Thoren M."/>
            <person name="Johannesson H."/>
        </authorList>
    </citation>
    <scope>NUCLEOTIDE SEQUENCE</scope>
    <source>
        <strain evidence="8">CBS 892.96</strain>
    </source>
</reference>
<dbReference type="InterPro" id="IPR036873">
    <property type="entry name" value="Rhodanese-like_dom_sf"/>
</dbReference>
<dbReference type="Gene3D" id="3.40.250.10">
    <property type="entry name" value="Rhodanese-like domain"/>
    <property type="match status" value="1"/>
</dbReference>
<keyword evidence="9" id="KW-1185">Reference proteome</keyword>
<feature type="domain" description="Rhodanese" evidence="7">
    <location>
        <begin position="496"/>
        <end position="583"/>
    </location>
</feature>
<organism evidence="8 9">
    <name type="scientific">Triangularia setosa</name>
    <dbReference type="NCBI Taxonomy" id="2587417"/>
    <lineage>
        <taxon>Eukaryota</taxon>
        <taxon>Fungi</taxon>
        <taxon>Dikarya</taxon>
        <taxon>Ascomycota</taxon>
        <taxon>Pezizomycotina</taxon>
        <taxon>Sordariomycetes</taxon>
        <taxon>Sordariomycetidae</taxon>
        <taxon>Sordariales</taxon>
        <taxon>Podosporaceae</taxon>
        <taxon>Triangularia</taxon>
    </lineage>
</organism>
<protein>
    <submittedName>
        <fullName evidence="8">NADH oxidase</fullName>
    </submittedName>
</protein>
<name>A0AAN6VZY8_9PEZI</name>
<evidence type="ECO:0000313" key="8">
    <source>
        <dbReference type="EMBL" id="KAK4171182.1"/>
    </source>
</evidence>
<sequence length="593" mass="64128">MPAMSSISTPQKIIIAGGVAGGMSCATRLRTDQQRLSEQSLITVLERGPYISYANCGIPYALSGVIPTDDALHVQTPEKITAWFNVDVKTNTELVSIDRDNKTVMVNDRVTGQKEIMPYDKLVLALGAEPITPRGIEGADGKQVFHLTTLEDLDGIKQYIKDEGAKTVVVIGGAFIGLEAAENLRLLGLDVSVVERLRHIFPPADGDMVYPLEKELNAHGVNLITEGTVTKVTPGEVELASGRQIPAELVIMAAGVKARLDIPKAAGLKTGKTGLAVNEFMQTSDKDIYAVGDMVETPNLLLRGLDYPDKNKMLALAGPANRQGRLAADHICGKETKYRGNIGTWVCKVFGKAIGMTGLSCHQLDEVMGKDGRQDGRHDWVTVHPVNHAGYYPGSCRLTVKIHFDVKNGKLLGGQVTGPENAGVDKQTDVLAVALTAGMTVEDLEHLELAYAPPFGSAKDAVNMAGFVAGNVLRGDVEVVHAADFAFETSKGKRKSLADYFVLDVRSPKEFENGHIDGAVNIPLGDLRKRLDEVPKHKPIISYCQVGYRGYLGYRILKQDGYDAVNLDGGYRAVFEGGFDDGLKPVIKRWAPN</sequence>
<evidence type="ECO:0000259" key="7">
    <source>
        <dbReference type="PROSITE" id="PS50206"/>
    </source>
</evidence>
<dbReference type="PROSITE" id="PS50206">
    <property type="entry name" value="RHODANESE_3"/>
    <property type="match status" value="1"/>
</dbReference>
<keyword evidence="3" id="KW-0285">Flavoprotein</keyword>
<evidence type="ECO:0000256" key="1">
    <source>
        <dbReference type="ARBA" id="ARBA00001974"/>
    </source>
</evidence>
<accession>A0AAN6VZY8</accession>
<dbReference type="Gene3D" id="3.50.50.60">
    <property type="entry name" value="FAD/NAD(P)-binding domain"/>
    <property type="match status" value="2"/>
</dbReference>
<dbReference type="GO" id="GO:0016491">
    <property type="term" value="F:oxidoreductase activity"/>
    <property type="evidence" value="ECO:0007669"/>
    <property type="project" value="UniProtKB-KW"/>
</dbReference>
<comment type="similarity">
    <text evidence="2">Belongs to the class-III pyridine nucleotide-disulfide oxidoreductase family.</text>
</comment>
<dbReference type="InterPro" id="IPR050260">
    <property type="entry name" value="FAD-bd_OxRdtase"/>
</dbReference>
<evidence type="ECO:0000256" key="5">
    <source>
        <dbReference type="ARBA" id="ARBA00023002"/>
    </source>
</evidence>
<dbReference type="SMART" id="SM00450">
    <property type="entry name" value="RHOD"/>
    <property type="match status" value="1"/>
</dbReference>